<dbReference type="GO" id="GO:0005524">
    <property type="term" value="F:ATP binding"/>
    <property type="evidence" value="ECO:0007669"/>
    <property type="project" value="UniProtKB-KW"/>
</dbReference>
<evidence type="ECO:0000259" key="2">
    <source>
        <dbReference type="Pfam" id="PF05970"/>
    </source>
</evidence>
<feature type="domain" description="DNA helicase Pif1-like DEAD-box helicase" evidence="2">
    <location>
        <begin position="161"/>
        <end position="308"/>
    </location>
</feature>
<comment type="catalytic activity">
    <reaction evidence="1">
        <text>ATP + H2O = ADP + phosphate + H(+)</text>
        <dbReference type="Rhea" id="RHEA:13065"/>
        <dbReference type="ChEBI" id="CHEBI:15377"/>
        <dbReference type="ChEBI" id="CHEBI:15378"/>
        <dbReference type="ChEBI" id="CHEBI:30616"/>
        <dbReference type="ChEBI" id="CHEBI:43474"/>
        <dbReference type="ChEBI" id="CHEBI:456216"/>
        <dbReference type="EC" id="5.6.2.3"/>
    </reaction>
</comment>
<dbReference type="OrthoDB" id="432234at2759"/>
<dbReference type="EMBL" id="PEDP01009908">
    <property type="protein sequence ID" value="POS81667.1"/>
    <property type="molecule type" value="Genomic_DNA"/>
</dbReference>
<dbReference type="EC" id="5.6.2.3" evidence="1"/>
<evidence type="ECO:0000256" key="1">
    <source>
        <dbReference type="RuleBase" id="RU363044"/>
    </source>
</evidence>
<dbReference type="PANTHER" id="PTHR10492:SF57">
    <property type="entry name" value="ATP-DEPENDENT DNA HELICASE"/>
    <property type="match status" value="1"/>
</dbReference>
<dbReference type="STRING" id="225359.A0A2S4PI03"/>
<comment type="similarity">
    <text evidence="1">Belongs to the helicase family.</text>
</comment>
<evidence type="ECO:0000313" key="3">
    <source>
        <dbReference type="EMBL" id="POS81667.1"/>
    </source>
</evidence>
<keyword evidence="1" id="KW-0378">Hydrolase</keyword>
<dbReference type="Pfam" id="PF05970">
    <property type="entry name" value="PIF1"/>
    <property type="match status" value="1"/>
</dbReference>
<keyword evidence="4" id="KW-1185">Reference proteome</keyword>
<comment type="cofactor">
    <cofactor evidence="1">
        <name>Mg(2+)</name>
        <dbReference type="ChEBI" id="CHEBI:18420"/>
    </cofactor>
</comment>
<proteinExistence type="inferred from homology"/>
<name>A0A2S4PI03_9PEZI</name>
<keyword evidence="1" id="KW-0067">ATP-binding</keyword>
<keyword evidence="1" id="KW-0547">Nucleotide-binding</keyword>
<dbReference type="PANTHER" id="PTHR10492">
    <property type="match status" value="1"/>
</dbReference>
<dbReference type="GO" id="GO:0006281">
    <property type="term" value="P:DNA repair"/>
    <property type="evidence" value="ECO:0007669"/>
    <property type="project" value="UniProtKB-KW"/>
</dbReference>
<dbReference type="Proteomes" id="UP000237438">
    <property type="component" value="Unassembled WGS sequence"/>
</dbReference>
<dbReference type="GO" id="GO:0006310">
    <property type="term" value="P:DNA recombination"/>
    <property type="evidence" value="ECO:0007669"/>
    <property type="project" value="UniProtKB-KW"/>
</dbReference>
<feature type="non-terminal residue" evidence="3">
    <location>
        <position position="309"/>
    </location>
</feature>
<keyword evidence="1" id="KW-0347">Helicase</keyword>
<dbReference type="AlphaFoldDB" id="A0A2S4PI03"/>
<dbReference type="InterPro" id="IPR027417">
    <property type="entry name" value="P-loop_NTPase"/>
</dbReference>
<sequence>MKRGAKSYRDLYTVNGKYYGCPSATCRALGLCFDDSEWISLFDEIKDTTPATSLRQTFASGLALAVINDPQSLWDRFRVSFTDDCLYRIRNLGDRLNPPPIEWDENRCRYDYGLWLLGENLRDHNLSWIEARIAGLLHDWIHREANPLLAEALNINFHAESYTTIVDTVESGSIPNTFFVQGPAGTGKKFLYTTLCSYFRAKGEVVLCVAPSGIASLLLPNGRTSHSTFRIPLDCDESSRCHIPKQSNLAKLLKRTSLIIWDEVTMQPRYHFDAVDRVLQDIRDNRNLFGGIPVVLGGDFAQILPVVKR</sequence>
<dbReference type="GO" id="GO:0016887">
    <property type="term" value="F:ATP hydrolysis activity"/>
    <property type="evidence" value="ECO:0007669"/>
    <property type="project" value="RHEA"/>
</dbReference>
<dbReference type="GO" id="GO:0043139">
    <property type="term" value="F:5'-3' DNA helicase activity"/>
    <property type="evidence" value="ECO:0007669"/>
    <property type="project" value="UniProtKB-EC"/>
</dbReference>
<gene>
    <name evidence="3" type="ORF">EPUL_005931</name>
</gene>
<keyword evidence="1" id="KW-0234">DNA repair</keyword>
<keyword evidence="1" id="KW-0233">DNA recombination</keyword>
<comment type="caution">
    <text evidence="3">The sequence shown here is derived from an EMBL/GenBank/DDBJ whole genome shotgun (WGS) entry which is preliminary data.</text>
</comment>
<dbReference type="InterPro" id="IPR010285">
    <property type="entry name" value="DNA_helicase_pif1-like_DEAD"/>
</dbReference>
<organism evidence="3 4">
    <name type="scientific">Erysiphe pulchra</name>
    <dbReference type="NCBI Taxonomy" id="225359"/>
    <lineage>
        <taxon>Eukaryota</taxon>
        <taxon>Fungi</taxon>
        <taxon>Dikarya</taxon>
        <taxon>Ascomycota</taxon>
        <taxon>Pezizomycotina</taxon>
        <taxon>Leotiomycetes</taxon>
        <taxon>Erysiphales</taxon>
        <taxon>Erysiphaceae</taxon>
        <taxon>Erysiphe</taxon>
    </lineage>
</organism>
<evidence type="ECO:0000313" key="4">
    <source>
        <dbReference type="Proteomes" id="UP000237438"/>
    </source>
</evidence>
<dbReference type="SUPFAM" id="SSF52540">
    <property type="entry name" value="P-loop containing nucleoside triphosphate hydrolases"/>
    <property type="match status" value="1"/>
</dbReference>
<dbReference type="GO" id="GO:0000723">
    <property type="term" value="P:telomere maintenance"/>
    <property type="evidence" value="ECO:0007669"/>
    <property type="project" value="InterPro"/>
</dbReference>
<protein>
    <recommendedName>
        <fullName evidence="1">ATP-dependent DNA helicase</fullName>
        <ecNumber evidence="1">5.6.2.3</ecNumber>
    </recommendedName>
</protein>
<keyword evidence="1" id="KW-0227">DNA damage</keyword>
<dbReference type="Gene3D" id="3.40.50.300">
    <property type="entry name" value="P-loop containing nucleotide triphosphate hydrolases"/>
    <property type="match status" value="1"/>
</dbReference>
<reference evidence="3 4" key="1">
    <citation type="submission" date="2017-10" db="EMBL/GenBank/DDBJ databases">
        <title>Development of genomic resources for the powdery mildew, Erysiphe pulchra.</title>
        <authorList>
            <person name="Wadl P.A."/>
            <person name="Mack B.M."/>
            <person name="Moore G."/>
            <person name="Beltz S.B."/>
        </authorList>
    </citation>
    <scope>NUCLEOTIDE SEQUENCE [LARGE SCALE GENOMIC DNA]</scope>
    <source>
        <strain evidence="3">Cflorida</strain>
    </source>
</reference>
<accession>A0A2S4PI03</accession>